<evidence type="ECO:0000313" key="3">
    <source>
        <dbReference type="Proteomes" id="UP000030689"/>
    </source>
</evidence>
<dbReference type="AlphaFoldDB" id="V4NBG6"/>
<feature type="non-terminal residue" evidence="2">
    <location>
        <position position="1"/>
    </location>
</feature>
<keyword evidence="3" id="KW-1185">Reference proteome</keyword>
<dbReference type="PANTHER" id="PTHR31111">
    <property type="entry name" value="BNAA05G37150D PROTEIN-RELATED"/>
    <property type="match status" value="1"/>
</dbReference>
<evidence type="ECO:0000313" key="2">
    <source>
        <dbReference type="EMBL" id="ESQ43256.1"/>
    </source>
</evidence>
<gene>
    <name evidence="2" type="ORF">EUTSA_v10015881mg</name>
</gene>
<dbReference type="KEGG" id="eus:EUTSA_v10015881mg"/>
<dbReference type="InterPro" id="IPR017451">
    <property type="entry name" value="F-box-assoc_interact_dom"/>
</dbReference>
<accession>V4NBG6</accession>
<dbReference type="Pfam" id="PF08268">
    <property type="entry name" value="FBA_3"/>
    <property type="match status" value="1"/>
</dbReference>
<organism evidence="2 3">
    <name type="scientific">Eutrema salsugineum</name>
    <name type="common">Saltwater cress</name>
    <name type="synonym">Sisymbrium salsugineum</name>
    <dbReference type="NCBI Taxonomy" id="72664"/>
    <lineage>
        <taxon>Eukaryota</taxon>
        <taxon>Viridiplantae</taxon>
        <taxon>Streptophyta</taxon>
        <taxon>Embryophyta</taxon>
        <taxon>Tracheophyta</taxon>
        <taxon>Spermatophyta</taxon>
        <taxon>Magnoliopsida</taxon>
        <taxon>eudicotyledons</taxon>
        <taxon>Gunneridae</taxon>
        <taxon>Pentapetalae</taxon>
        <taxon>rosids</taxon>
        <taxon>malvids</taxon>
        <taxon>Brassicales</taxon>
        <taxon>Brassicaceae</taxon>
        <taxon>Eutremeae</taxon>
        <taxon>Eutrema</taxon>
    </lineage>
</organism>
<dbReference type="SUPFAM" id="SSF81383">
    <property type="entry name" value="F-box domain"/>
    <property type="match status" value="1"/>
</dbReference>
<dbReference type="InterPro" id="IPR036047">
    <property type="entry name" value="F-box-like_dom_sf"/>
</dbReference>
<reference evidence="2 3" key="1">
    <citation type="journal article" date="2013" name="Front. Plant Sci.">
        <title>The Reference Genome of the Halophytic Plant Eutrema salsugineum.</title>
        <authorList>
            <person name="Yang R."/>
            <person name="Jarvis D.E."/>
            <person name="Chen H."/>
            <person name="Beilstein M.A."/>
            <person name="Grimwood J."/>
            <person name="Jenkins J."/>
            <person name="Shu S."/>
            <person name="Prochnik S."/>
            <person name="Xin M."/>
            <person name="Ma C."/>
            <person name="Schmutz J."/>
            <person name="Wing R.A."/>
            <person name="Mitchell-Olds T."/>
            <person name="Schumaker K.S."/>
            <person name="Wang X."/>
        </authorList>
    </citation>
    <scope>NUCLEOTIDE SEQUENCE [LARGE SCALE GENOMIC DNA]</scope>
</reference>
<protein>
    <recommendedName>
        <fullName evidence="1">F-box associated beta-propeller type 3 domain-containing protein</fullName>
    </recommendedName>
</protein>
<dbReference type="PANTHER" id="PTHR31111:SF130">
    <property type="entry name" value="F-BOX ASSOCIATED UBIQUITINATION EFFECTOR FAMILY PROTEIN"/>
    <property type="match status" value="1"/>
</dbReference>
<name>V4NBG6_EUTSA</name>
<dbReference type="Gramene" id="ESQ43256">
    <property type="protein sequence ID" value="ESQ43256"/>
    <property type="gene ID" value="EUTSA_v10015881mg"/>
</dbReference>
<dbReference type="NCBIfam" id="TIGR01640">
    <property type="entry name" value="F_box_assoc_1"/>
    <property type="match status" value="1"/>
</dbReference>
<dbReference type="Proteomes" id="UP000030689">
    <property type="component" value="Unassembled WGS sequence"/>
</dbReference>
<sequence>REISLKNPKLYSQDTIFFKLDEEEKRKLDEELKKRKQNSDHLPMDIILEILSRSSAKSVATFGLASKFYASMLSRPDFTDLFLTRSSTRPRLLFAVEYYREWWFFSSPQPQNPDKKPRFALDADLQMVFPGNRCPKISGPVSGLVLFPSIRFSKKDKSVEVPVICNPSTGQNQTLPKLTRISTWTSFLGYDSIGKQYKVLTISTSLRGSRKEEGQILTLPSTGKLSWRNIKLLNHYPTSEGICIDGVLYYQACITIEVEKIACFDVRHEELSFLNYPRARYPSYSSSTKLINYKGKLGVISWHWEGPDYIKPICGLRLCLCILEDAKKQEWLQLKYTFPANVVVEGDVSLAGVTTTGEIIFSMDYTSKCFFVFYFNPERNTLTKVGIQGFGGCCAKVYTFVDYTEDLKFMK</sequence>
<proteinExistence type="predicted"/>
<dbReference type="EMBL" id="KI517464">
    <property type="protein sequence ID" value="ESQ43256.1"/>
    <property type="molecule type" value="Genomic_DNA"/>
</dbReference>
<dbReference type="OMA" id="YQACITI"/>
<dbReference type="InterPro" id="IPR013187">
    <property type="entry name" value="F-box-assoc_dom_typ3"/>
</dbReference>
<feature type="domain" description="F-box associated beta-propeller type 3" evidence="1">
    <location>
        <begin position="91"/>
        <end position="403"/>
    </location>
</feature>
<dbReference type="OrthoDB" id="1073734at2759"/>
<evidence type="ECO:0000259" key="1">
    <source>
        <dbReference type="Pfam" id="PF08268"/>
    </source>
</evidence>